<keyword evidence="4 9" id="KW-0694">RNA-binding</keyword>
<evidence type="ECO:0000256" key="3">
    <source>
        <dbReference type="ARBA" id="ARBA00022730"/>
    </source>
</evidence>
<dbReference type="SUPFAM" id="SSF55174">
    <property type="entry name" value="Alpha-L RNA-binding motif"/>
    <property type="match status" value="1"/>
</dbReference>
<comment type="caution">
    <text evidence="14">The sequence shown here is derived from an EMBL/GenBank/DDBJ whole genome shotgun (WGS) entry which is preliminary data.</text>
</comment>
<reference evidence="14" key="1">
    <citation type="submission" date="2020-10" db="EMBL/GenBank/DDBJ databases">
        <title>Taxonomic study of unclassified bacteria belonging to the class Ktedonobacteria.</title>
        <authorList>
            <person name="Yabe S."/>
            <person name="Wang C.M."/>
            <person name="Zheng Y."/>
            <person name="Sakai Y."/>
            <person name="Cavaletti L."/>
            <person name="Monciardini P."/>
            <person name="Donadio S."/>
        </authorList>
    </citation>
    <scope>NUCLEOTIDE SEQUENCE</scope>
    <source>
        <strain evidence="14">SOSP1-1</strain>
    </source>
</reference>
<dbReference type="AlphaFoldDB" id="A0A8J3HY13"/>
<dbReference type="PANTHER" id="PTHR11831">
    <property type="entry name" value="30S 40S RIBOSOMAL PROTEIN"/>
    <property type="match status" value="1"/>
</dbReference>
<dbReference type="HAMAP" id="MF_01306_B">
    <property type="entry name" value="Ribosomal_uS4_B"/>
    <property type="match status" value="1"/>
</dbReference>
<dbReference type="Gene3D" id="3.10.290.10">
    <property type="entry name" value="RNA-binding S4 domain"/>
    <property type="match status" value="1"/>
</dbReference>
<evidence type="ECO:0000256" key="9">
    <source>
        <dbReference type="HAMAP-Rule" id="MF_01306"/>
    </source>
</evidence>
<dbReference type="Gene3D" id="1.10.1050.10">
    <property type="entry name" value="Ribosomal Protein S4 Delta 41, Chain A, domain 1"/>
    <property type="match status" value="1"/>
</dbReference>
<dbReference type="InterPro" id="IPR005709">
    <property type="entry name" value="Ribosomal_uS4_bac-type"/>
</dbReference>
<keyword evidence="3 9" id="KW-0699">rRNA-binding</keyword>
<evidence type="ECO:0000259" key="12">
    <source>
        <dbReference type="SMART" id="SM00363"/>
    </source>
</evidence>
<evidence type="ECO:0000256" key="10">
    <source>
        <dbReference type="RuleBase" id="RU003699"/>
    </source>
</evidence>
<comment type="function">
    <text evidence="9">With S5 and S12 plays an important role in translational accuracy.</text>
</comment>
<evidence type="ECO:0000256" key="1">
    <source>
        <dbReference type="ARBA" id="ARBA00003866"/>
    </source>
</evidence>
<evidence type="ECO:0000313" key="15">
    <source>
        <dbReference type="Proteomes" id="UP000612362"/>
    </source>
</evidence>
<keyword evidence="6 9" id="KW-0687">Ribonucleoprotein</keyword>
<evidence type="ECO:0000256" key="5">
    <source>
        <dbReference type="ARBA" id="ARBA00022980"/>
    </source>
</evidence>
<evidence type="ECO:0000256" key="11">
    <source>
        <dbReference type="SAM" id="MobiDB-lite"/>
    </source>
</evidence>
<name>A0A8J3HY13_9CHLR</name>
<dbReference type="NCBIfam" id="NF003717">
    <property type="entry name" value="PRK05327.1"/>
    <property type="match status" value="1"/>
</dbReference>
<feature type="region of interest" description="Disordered" evidence="11">
    <location>
        <begin position="35"/>
        <end position="59"/>
    </location>
</feature>
<protein>
    <recommendedName>
        <fullName evidence="8 9">Small ribosomal subunit protein uS4</fullName>
    </recommendedName>
</protein>
<dbReference type="NCBIfam" id="TIGR01017">
    <property type="entry name" value="rpsD_bact"/>
    <property type="match status" value="1"/>
</dbReference>
<proteinExistence type="inferred from homology"/>
<accession>A0A8J3HY13</accession>
<dbReference type="InterPro" id="IPR022801">
    <property type="entry name" value="Ribosomal_uS4"/>
</dbReference>
<sequence>MARYTGPVCKLCRREGVKLFLKGDKCIQNCTLERHNRNTRPGQHGTSRARKESGYAKQLREKQRVRRTYGVLERQFSKHFVAAARRPGKTSENLLQILEMRLDNLVYRMGFADSRAQARQLVNHGHFVVNGRKTDIPSFIAKPNDVIAVRDSSKGLEYFKQRSLLLTQKGIPTWLRLDVDALTGRVLSLPSRTDLELPFDEQMVVEYYQR</sequence>
<comment type="similarity">
    <text evidence="2 9 10">Belongs to the universal ribosomal protein uS4 family.</text>
</comment>
<evidence type="ECO:0000259" key="13">
    <source>
        <dbReference type="SMART" id="SM01390"/>
    </source>
</evidence>
<dbReference type="InterPro" id="IPR002942">
    <property type="entry name" value="S4_RNA-bd"/>
</dbReference>
<gene>
    <name evidence="9 14" type="primary">rpsD</name>
    <name evidence="14" type="ORF">KSX_22040</name>
</gene>
<dbReference type="PANTHER" id="PTHR11831:SF4">
    <property type="entry name" value="SMALL RIBOSOMAL SUBUNIT PROTEIN US4M"/>
    <property type="match status" value="1"/>
</dbReference>
<dbReference type="Pfam" id="PF00163">
    <property type="entry name" value="Ribosomal_S4"/>
    <property type="match status" value="1"/>
</dbReference>
<dbReference type="SMART" id="SM01390">
    <property type="entry name" value="Ribosomal_S4"/>
    <property type="match status" value="1"/>
</dbReference>
<dbReference type="SMART" id="SM00363">
    <property type="entry name" value="S4"/>
    <property type="match status" value="1"/>
</dbReference>
<dbReference type="GO" id="GO:0003735">
    <property type="term" value="F:structural constituent of ribosome"/>
    <property type="evidence" value="ECO:0007669"/>
    <property type="project" value="InterPro"/>
</dbReference>
<dbReference type="FunFam" id="1.10.1050.10:FF:000001">
    <property type="entry name" value="30S ribosomal protein S4"/>
    <property type="match status" value="1"/>
</dbReference>
<feature type="domain" description="Small ribosomal subunit protein uS4 N-terminal" evidence="13">
    <location>
        <begin position="3"/>
        <end position="99"/>
    </location>
</feature>
<keyword evidence="15" id="KW-1185">Reference proteome</keyword>
<dbReference type="InterPro" id="IPR001912">
    <property type="entry name" value="Ribosomal_uS4_N"/>
</dbReference>
<dbReference type="FunFam" id="3.10.290.10:FF:000001">
    <property type="entry name" value="30S ribosomal protein S4"/>
    <property type="match status" value="1"/>
</dbReference>
<comment type="function">
    <text evidence="1 9">One of the primary rRNA binding proteins, it binds directly to 16S rRNA where it nucleates assembly of the body of the 30S subunit.</text>
</comment>
<keyword evidence="5 9" id="KW-0689">Ribosomal protein</keyword>
<dbReference type="EMBL" id="BNJF01000001">
    <property type="protein sequence ID" value="GHO44041.1"/>
    <property type="molecule type" value="Genomic_DNA"/>
</dbReference>
<dbReference type="GO" id="GO:0006412">
    <property type="term" value="P:translation"/>
    <property type="evidence" value="ECO:0007669"/>
    <property type="project" value="UniProtKB-UniRule"/>
</dbReference>
<dbReference type="Pfam" id="PF01479">
    <property type="entry name" value="S4"/>
    <property type="match status" value="1"/>
</dbReference>
<dbReference type="GO" id="GO:0019843">
    <property type="term" value="F:rRNA binding"/>
    <property type="evidence" value="ECO:0007669"/>
    <property type="project" value="UniProtKB-UniRule"/>
</dbReference>
<dbReference type="InterPro" id="IPR036986">
    <property type="entry name" value="S4_RNA-bd_sf"/>
</dbReference>
<feature type="domain" description="RNA-binding S4" evidence="12">
    <location>
        <begin position="100"/>
        <end position="165"/>
    </location>
</feature>
<dbReference type="InterPro" id="IPR018079">
    <property type="entry name" value="Ribosomal_uS4_CS"/>
</dbReference>
<evidence type="ECO:0000256" key="2">
    <source>
        <dbReference type="ARBA" id="ARBA00007465"/>
    </source>
</evidence>
<feature type="compositionally biased region" description="Basic and acidic residues" evidence="11">
    <location>
        <begin position="49"/>
        <end position="59"/>
    </location>
</feature>
<evidence type="ECO:0000313" key="14">
    <source>
        <dbReference type="EMBL" id="GHO44041.1"/>
    </source>
</evidence>
<evidence type="ECO:0000256" key="6">
    <source>
        <dbReference type="ARBA" id="ARBA00023274"/>
    </source>
</evidence>
<comment type="subunit">
    <text evidence="7 9">Part of the 30S ribosomal subunit. Contacts protein S5. The interaction surface between S4 and S5 is involved in control of translational fidelity.</text>
</comment>
<dbReference type="Proteomes" id="UP000612362">
    <property type="component" value="Unassembled WGS sequence"/>
</dbReference>
<dbReference type="RefSeq" id="WP_220193471.1">
    <property type="nucleotide sequence ID" value="NZ_BNJF01000001.1"/>
</dbReference>
<dbReference type="GO" id="GO:0042274">
    <property type="term" value="P:ribosomal small subunit biogenesis"/>
    <property type="evidence" value="ECO:0007669"/>
    <property type="project" value="TreeGrafter"/>
</dbReference>
<dbReference type="GO" id="GO:0015935">
    <property type="term" value="C:small ribosomal subunit"/>
    <property type="evidence" value="ECO:0007669"/>
    <property type="project" value="InterPro"/>
</dbReference>
<organism evidence="14 15">
    <name type="scientific">Ktedonospora formicarum</name>
    <dbReference type="NCBI Taxonomy" id="2778364"/>
    <lineage>
        <taxon>Bacteria</taxon>
        <taxon>Bacillati</taxon>
        <taxon>Chloroflexota</taxon>
        <taxon>Ktedonobacteria</taxon>
        <taxon>Ktedonobacterales</taxon>
        <taxon>Ktedonobacteraceae</taxon>
        <taxon>Ktedonospora</taxon>
    </lineage>
</organism>
<evidence type="ECO:0000256" key="4">
    <source>
        <dbReference type="ARBA" id="ARBA00022884"/>
    </source>
</evidence>
<dbReference type="PROSITE" id="PS50889">
    <property type="entry name" value="S4"/>
    <property type="match status" value="1"/>
</dbReference>
<dbReference type="CDD" id="cd00165">
    <property type="entry name" value="S4"/>
    <property type="match status" value="1"/>
</dbReference>
<evidence type="ECO:0000256" key="8">
    <source>
        <dbReference type="ARBA" id="ARBA00035254"/>
    </source>
</evidence>
<evidence type="ECO:0000256" key="7">
    <source>
        <dbReference type="ARBA" id="ARBA00025813"/>
    </source>
</evidence>
<dbReference type="PROSITE" id="PS00632">
    <property type="entry name" value="RIBOSOMAL_S4"/>
    <property type="match status" value="1"/>
</dbReference>